<gene>
    <name evidence="2" type="ORF">LCGC14_0849750</name>
</gene>
<keyword evidence="1" id="KW-1133">Transmembrane helix</keyword>
<dbReference type="AlphaFoldDB" id="A0A0F9PVZ1"/>
<accession>A0A0F9PVZ1</accession>
<name>A0A0F9PVZ1_9ZZZZ</name>
<dbReference type="EMBL" id="LAZR01002527">
    <property type="protein sequence ID" value="KKN28887.1"/>
    <property type="molecule type" value="Genomic_DNA"/>
</dbReference>
<evidence type="ECO:0000313" key="2">
    <source>
        <dbReference type="EMBL" id="KKN28887.1"/>
    </source>
</evidence>
<comment type="caution">
    <text evidence="2">The sequence shown here is derived from an EMBL/GenBank/DDBJ whole genome shotgun (WGS) entry which is preliminary data.</text>
</comment>
<proteinExistence type="predicted"/>
<protein>
    <submittedName>
        <fullName evidence="2">Uncharacterized protein</fullName>
    </submittedName>
</protein>
<sequence>MSLQNPYSESLKPKDIIKLRDNKKLYEFMNYFRDDYEVFIDSCSNVDDLITRFSEIRNKLSSKDLLNDFIDRINFHSRLANYKSIPIQDYLRSLWNNYINEVEEIHQFCQDNIRINITFPISEEELESLNEQEKDIIVQAFNKLGLAYINFITLVIGLINVIFSAFELECKIICSLGCFAFSINYAKNNIIQHKEVWNIMRRLSRISSSKSINCEICQMQNNCNFLINFKALANIYCYAIKIRMLADYDEVLFKEEQTWYLIKDYFEILKDVIIKQENIKTKCMGEI</sequence>
<keyword evidence="1" id="KW-0472">Membrane</keyword>
<keyword evidence="1" id="KW-0812">Transmembrane</keyword>
<feature type="transmembrane region" description="Helical" evidence="1">
    <location>
        <begin position="144"/>
        <end position="166"/>
    </location>
</feature>
<evidence type="ECO:0000256" key="1">
    <source>
        <dbReference type="SAM" id="Phobius"/>
    </source>
</evidence>
<reference evidence="2" key="1">
    <citation type="journal article" date="2015" name="Nature">
        <title>Complex archaea that bridge the gap between prokaryotes and eukaryotes.</title>
        <authorList>
            <person name="Spang A."/>
            <person name="Saw J.H."/>
            <person name="Jorgensen S.L."/>
            <person name="Zaremba-Niedzwiedzka K."/>
            <person name="Martijn J."/>
            <person name="Lind A.E."/>
            <person name="van Eijk R."/>
            <person name="Schleper C."/>
            <person name="Guy L."/>
            <person name="Ettema T.J."/>
        </authorList>
    </citation>
    <scope>NUCLEOTIDE SEQUENCE</scope>
</reference>
<organism evidence="2">
    <name type="scientific">marine sediment metagenome</name>
    <dbReference type="NCBI Taxonomy" id="412755"/>
    <lineage>
        <taxon>unclassified sequences</taxon>
        <taxon>metagenomes</taxon>
        <taxon>ecological metagenomes</taxon>
    </lineage>
</organism>